<evidence type="ECO:0000256" key="4">
    <source>
        <dbReference type="SAM" id="MobiDB-lite"/>
    </source>
</evidence>
<dbReference type="OrthoDB" id="191139at2759"/>
<keyword evidence="2" id="KW-0521">NADP</keyword>
<dbReference type="InterPro" id="IPR036291">
    <property type="entry name" value="NAD(P)-bd_dom_sf"/>
</dbReference>
<dbReference type="GeneID" id="19464295"/>
<dbReference type="Gene3D" id="3.40.50.720">
    <property type="entry name" value="NAD(P)-binding Rossmann-like Domain"/>
    <property type="match status" value="1"/>
</dbReference>
<dbReference type="EMBL" id="KE145353">
    <property type="protein sequence ID" value="EPE35903.1"/>
    <property type="molecule type" value="Genomic_DNA"/>
</dbReference>
<sequence>MSFFQSMFSQFFPSAPSFTENDIPAQDGRVFIVTGGNAGIGFELCRMLYDKGATVYMASRSKERADKAIQQLDTARDPVSPKKGKVKFLHFDLNDLTVVKKAAETFAAQESRLDILWNNAGTGAQRVEVGARTVQGFESMIGMHCIATQYFTQLLIPQLRAAVAASPVPGSVRVVWTSSFMSELASPENGIDFNFLDKGTPDLKLNFSTSKAATWMLGREMAHRYGELGIVSVIQNPGNLDTDAYAGNPTAYRWLIQRILYEAKFGAYTELYAGLSPGLTLENNGAYVVPWGKIRPDSDCPRRDLIKAMISIEDGGLGYPAKLWDWFEANSTAYEKGPLHSDRSPNTTFHPEPSLLTYSIKDAPNLSDIMQLPRCGSMEKLITSRMIDIQYEKPTERMLRRAHRRNAYFDLCISIKNLKLKLLRRSPKFKKLPAPCHDFACFLPEESFETPQTHLSSLVEFEDIIPQVNSLFLSRLPLDIRYQIYAFCFADSVQYPWDITWSNYQRPSFNPSPYHRGLWNVFTSAPEVKVSKPDKKTKKKEKSKYLTKERKKQKRLLQDNLNIATTCRQM</sequence>
<dbReference type="PANTHER" id="PTHR24320">
    <property type="entry name" value="RETINOL DEHYDROGENASE"/>
    <property type="match status" value="1"/>
</dbReference>
<evidence type="ECO:0000256" key="3">
    <source>
        <dbReference type="ARBA" id="ARBA00023002"/>
    </source>
</evidence>
<dbReference type="HOGENOM" id="CLU_478209_0_0_1"/>
<feature type="region of interest" description="Disordered" evidence="4">
    <location>
        <begin position="530"/>
        <end position="551"/>
    </location>
</feature>
<organism evidence="5 6">
    <name type="scientific">Glarea lozoyensis (strain ATCC 20868 / MF5171)</name>
    <dbReference type="NCBI Taxonomy" id="1116229"/>
    <lineage>
        <taxon>Eukaryota</taxon>
        <taxon>Fungi</taxon>
        <taxon>Dikarya</taxon>
        <taxon>Ascomycota</taxon>
        <taxon>Pezizomycotina</taxon>
        <taxon>Leotiomycetes</taxon>
        <taxon>Helotiales</taxon>
        <taxon>Helotiaceae</taxon>
        <taxon>Glarea</taxon>
    </lineage>
</organism>
<proteinExistence type="inferred from homology"/>
<evidence type="ECO:0000256" key="1">
    <source>
        <dbReference type="ARBA" id="ARBA00006484"/>
    </source>
</evidence>
<dbReference type="PANTHER" id="PTHR24320:SF236">
    <property type="entry name" value="SHORT-CHAIN DEHYDROGENASE-RELATED"/>
    <property type="match status" value="1"/>
</dbReference>
<gene>
    <name evidence="5" type="ORF">GLAREA_05241</name>
</gene>
<dbReference type="GO" id="GO:0016491">
    <property type="term" value="F:oxidoreductase activity"/>
    <property type="evidence" value="ECO:0007669"/>
    <property type="project" value="UniProtKB-KW"/>
</dbReference>
<evidence type="ECO:0000313" key="5">
    <source>
        <dbReference type="EMBL" id="EPE35903.1"/>
    </source>
</evidence>
<protein>
    <submittedName>
        <fullName evidence="5">NAD(P)-binding Rossmann-fold containing protein</fullName>
    </submittedName>
</protein>
<dbReference type="Pfam" id="PF00106">
    <property type="entry name" value="adh_short"/>
    <property type="match status" value="1"/>
</dbReference>
<dbReference type="PRINTS" id="PR00081">
    <property type="entry name" value="GDHRDH"/>
</dbReference>
<dbReference type="RefSeq" id="XP_008076721.1">
    <property type="nucleotide sequence ID" value="XM_008078530.1"/>
</dbReference>
<dbReference type="KEGG" id="glz:GLAREA_05241"/>
<evidence type="ECO:0000256" key="2">
    <source>
        <dbReference type="ARBA" id="ARBA00022857"/>
    </source>
</evidence>
<dbReference type="eggNOG" id="KOG1208">
    <property type="taxonomic scope" value="Eukaryota"/>
</dbReference>
<keyword evidence="3" id="KW-0560">Oxidoreductase</keyword>
<keyword evidence="6" id="KW-1185">Reference proteome</keyword>
<comment type="similarity">
    <text evidence="1">Belongs to the short-chain dehydrogenases/reductases (SDR) family.</text>
</comment>
<accession>S3EC71</accession>
<evidence type="ECO:0000313" key="6">
    <source>
        <dbReference type="Proteomes" id="UP000016922"/>
    </source>
</evidence>
<dbReference type="AlphaFoldDB" id="S3EC71"/>
<reference evidence="5 6" key="1">
    <citation type="journal article" date="2013" name="BMC Genomics">
        <title>Genomics-driven discovery of the pneumocandin biosynthetic gene cluster in the fungus Glarea lozoyensis.</title>
        <authorList>
            <person name="Chen L."/>
            <person name="Yue Q."/>
            <person name="Zhang X."/>
            <person name="Xiang M."/>
            <person name="Wang C."/>
            <person name="Li S."/>
            <person name="Che Y."/>
            <person name="Ortiz-Lopez F.J."/>
            <person name="Bills G.F."/>
            <person name="Liu X."/>
            <person name="An Z."/>
        </authorList>
    </citation>
    <scope>NUCLEOTIDE SEQUENCE [LARGE SCALE GENOMIC DNA]</scope>
    <source>
        <strain evidence="6">ATCC 20868 / MF5171</strain>
    </source>
</reference>
<dbReference type="SUPFAM" id="SSF51735">
    <property type="entry name" value="NAD(P)-binding Rossmann-fold domains"/>
    <property type="match status" value="1"/>
</dbReference>
<dbReference type="InterPro" id="IPR002347">
    <property type="entry name" value="SDR_fam"/>
</dbReference>
<dbReference type="Proteomes" id="UP000016922">
    <property type="component" value="Unassembled WGS sequence"/>
</dbReference>
<name>S3EC71_GLAL2</name>